<reference evidence="1 2" key="1">
    <citation type="submission" date="2019-10" db="EMBL/GenBank/DDBJ databases">
        <authorList>
            <person name="Karimi E."/>
        </authorList>
    </citation>
    <scope>NUCLEOTIDE SEQUENCE [LARGE SCALE GENOMIC DNA]</scope>
    <source>
        <strain evidence="1">Aeromonas sp. 8C</strain>
    </source>
</reference>
<proteinExistence type="predicted"/>
<name>A0A653KYG3_AERVE</name>
<organism evidence="1 2">
    <name type="scientific">Aeromonas veronii</name>
    <dbReference type="NCBI Taxonomy" id="654"/>
    <lineage>
        <taxon>Bacteria</taxon>
        <taxon>Pseudomonadati</taxon>
        <taxon>Pseudomonadota</taxon>
        <taxon>Gammaproteobacteria</taxon>
        <taxon>Aeromonadales</taxon>
        <taxon>Aeromonadaceae</taxon>
        <taxon>Aeromonas</taxon>
    </lineage>
</organism>
<gene>
    <name evidence="1" type="ORF">AERO8C_170130</name>
</gene>
<dbReference type="Proteomes" id="UP000439123">
    <property type="component" value="Unassembled WGS sequence"/>
</dbReference>
<evidence type="ECO:0000313" key="2">
    <source>
        <dbReference type="Proteomes" id="UP000439123"/>
    </source>
</evidence>
<evidence type="ECO:0000313" key="1">
    <source>
        <dbReference type="EMBL" id="VXA84475.1"/>
    </source>
</evidence>
<accession>A0A653KYG3</accession>
<sequence>MPALANPLTWLDPGEVGQAWNLRQRSKALITGRSCDGDPSLAVGTQLAATWFGQSVGHGVAQYGPLQPAGGVADCYLVANCIAGCTELAPASTGARPVYPADPDPQRQLQGAGLSAVGGLAMAPSSEWR</sequence>
<dbReference type="EMBL" id="CABWLC010000009">
    <property type="protein sequence ID" value="VXA84475.1"/>
    <property type="molecule type" value="Genomic_DNA"/>
</dbReference>
<dbReference type="AlphaFoldDB" id="A0A653KYG3"/>
<protein>
    <submittedName>
        <fullName evidence="1">Uncharacterized protein</fullName>
    </submittedName>
</protein>